<evidence type="ECO:0000256" key="9">
    <source>
        <dbReference type="ARBA" id="ARBA00023136"/>
    </source>
</evidence>
<evidence type="ECO:0000313" key="13">
    <source>
        <dbReference type="EMBL" id="EWC47028.1"/>
    </source>
</evidence>
<comment type="subcellular location">
    <subcellularLocation>
        <location evidence="1">Endoplasmic reticulum membrane</location>
        <topology evidence="1">Single-pass membrane protein</topology>
    </subcellularLocation>
</comment>
<evidence type="ECO:0000256" key="11">
    <source>
        <dbReference type="SAM" id="MobiDB-lite"/>
    </source>
</evidence>
<name>W7I4D0_9PEZI</name>
<keyword evidence="7 12" id="KW-1133">Transmembrane helix</keyword>
<protein>
    <recommendedName>
        <fullName evidence="3">Signal recognition particle receptor subunit beta</fullName>
    </recommendedName>
</protein>
<evidence type="ECO:0000256" key="5">
    <source>
        <dbReference type="ARBA" id="ARBA00022741"/>
    </source>
</evidence>
<dbReference type="GO" id="GO:0005789">
    <property type="term" value="C:endoplasmic reticulum membrane"/>
    <property type="evidence" value="ECO:0007669"/>
    <property type="project" value="UniProtKB-SubCell"/>
</dbReference>
<evidence type="ECO:0000256" key="2">
    <source>
        <dbReference type="ARBA" id="ARBA00005619"/>
    </source>
</evidence>
<dbReference type="InterPro" id="IPR019009">
    <property type="entry name" value="SRP_receptor_beta_su"/>
</dbReference>
<evidence type="ECO:0000256" key="10">
    <source>
        <dbReference type="ARBA" id="ARBA00023170"/>
    </source>
</evidence>
<evidence type="ECO:0000256" key="3">
    <source>
        <dbReference type="ARBA" id="ARBA00020256"/>
    </source>
</evidence>
<evidence type="ECO:0000256" key="6">
    <source>
        <dbReference type="ARBA" id="ARBA00022824"/>
    </source>
</evidence>
<evidence type="ECO:0000313" key="14">
    <source>
        <dbReference type="Proteomes" id="UP000024837"/>
    </source>
</evidence>
<dbReference type="GO" id="GO:0005525">
    <property type="term" value="F:GTP binding"/>
    <property type="evidence" value="ECO:0007669"/>
    <property type="project" value="UniProtKB-KW"/>
</dbReference>
<keyword evidence="5" id="KW-0547">Nucleotide-binding</keyword>
<keyword evidence="8" id="KW-0342">GTP-binding</keyword>
<organism evidence="13 14">
    <name type="scientific">Drechslerella stenobrocha 248</name>
    <dbReference type="NCBI Taxonomy" id="1043628"/>
    <lineage>
        <taxon>Eukaryota</taxon>
        <taxon>Fungi</taxon>
        <taxon>Dikarya</taxon>
        <taxon>Ascomycota</taxon>
        <taxon>Pezizomycotina</taxon>
        <taxon>Orbiliomycetes</taxon>
        <taxon>Orbiliales</taxon>
        <taxon>Orbiliaceae</taxon>
        <taxon>Drechslerella</taxon>
    </lineage>
</organism>
<dbReference type="Pfam" id="PF09439">
    <property type="entry name" value="SRPRB"/>
    <property type="match status" value="1"/>
</dbReference>
<dbReference type="EMBL" id="KI966413">
    <property type="protein sequence ID" value="EWC47028.1"/>
    <property type="molecule type" value="Genomic_DNA"/>
</dbReference>
<keyword evidence="14" id="KW-1185">Reference proteome</keyword>
<reference evidence="13 14" key="1">
    <citation type="submission" date="2013-05" db="EMBL/GenBank/DDBJ databases">
        <title>Drechslerella stenobrocha genome reveals carnivorous origination and mechanical trapping mechanism of predatory fungi.</title>
        <authorList>
            <person name="Liu X."/>
            <person name="Zhang W."/>
            <person name="Liu K."/>
        </authorList>
    </citation>
    <scope>NUCLEOTIDE SEQUENCE [LARGE SCALE GENOMIC DNA]</scope>
    <source>
        <strain evidence="13 14">248</strain>
    </source>
</reference>
<keyword evidence="10" id="KW-0675">Receptor</keyword>
<proteinExistence type="inferred from homology"/>
<dbReference type="HOGENOM" id="CLU_052538_0_0_1"/>
<keyword evidence="9 12" id="KW-0472">Membrane</keyword>
<keyword evidence="4 12" id="KW-0812">Transmembrane</keyword>
<dbReference type="OrthoDB" id="41266at2759"/>
<dbReference type="AlphaFoldDB" id="W7I4D0"/>
<evidence type="ECO:0000256" key="4">
    <source>
        <dbReference type="ARBA" id="ARBA00022692"/>
    </source>
</evidence>
<evidence type="ECO:0000256" key="1">
    <source>
        <dbReference type="ARBA" id="ARBA00004389"/>
    </source>
</evidence>
<sequence length="289" mass="31127">MATLLPPLEILGFPVSLPILILSLLAVVLIPVILARTLSSRSQSGPSSSFLIAGPRDSGKTSFCLYLQEKSLVATQTSTVSATVKLPTSVLEQSSSEDGETSLPEETGSHSFHVKDTPGHPKLRSQALTSINLSTKSCIGIIYMLDSAVLSSQPRFTDTVEYLYELLLVIQKQYASLSDSSTGPPDPTKLLIACNKNDLFTALPSAKISSLLQTELGRMKETKRKGLLNAGAGEDDDEDLDRVLGDDNSNQVTWDGLREVGIEVSVQSGSIKRRALDGWKGWMSSCLDI</sequence>
<dbReference type="SUPFAM" id="SSF52540">
    <property type="entry name" value="P-loop containing nucleoside triphosphate hydrolases"/>
    <property type="match status" value="1"/>
</dbReference>
<feature type="region of interest" description="Disordered" evidence="11">
    <location>
        <begin position="91"/>
        <end position="121"/>
    </location>
</feature>
<comment type="similarity">
    <text evidence="2">Belongs to the SRP receptor beta subunit family.</text>
</comment>
<dbReference type="InterPro" id="IPR027417">
    <property type="entry name" value="P-loop_NTPase"/>
</dbReference>
<evidence type="ECO:0000256" key="8">
    <source>
        <dbReference type="ARBA" id="ARBA00023134"/>
    </source>
</evidence>
<feature type="transmembrane region" description="Helical" evidence="12">
    <location>
        <begin position="12"/>
        <end position="34"/>
    </location>
</feature>
<gene>
    <name evidence="13" type="ORF">DRE_03790</name>
</gene>
<dbReference type="Gene3D" id="3.40.50.300">
    <property type="entry name" value="P-loop containing nucleotide triphosphate hydrolases"/>
    <property type="match status" value="1"/>
</dbReference>
<evidence type="ECO:0000256" key="12">
    <source>
        <dbReference type="SAM" id="Phobius"/>
    </source>
</evidence>
<accession>W7I4D0</accession>
<dbReference type="Proteomes" id="UP000024837">
    <property type="component" value="Unassembled WGS sequence"/>
</dbReference>
<evidence type="ECO:0000256" key="7">
    <source>
        <dbReference type="ARBA" id="ARBA00022989"/>
    </source>
</evidence>
<keyword evidence="6" id="KW-0256">Endoplasmic reticulum</keyword>